<dbReference type="InterPro" id="IPR035940">
    <property type="entry name" value="CAP_sf"/>
</dbReference>
<evidence type="ECO:0000259" key="3">
    <source>
        <dbReference type="Pfam" id="PF00188"/>
    </source>
</evidence>
<comment type="caution">
    <text evidence="4">The sequence shown here is derived from an EMBL/GenBank/DDBJ whole genome shotgun (WGS) entry which is preliminary data.</text>
</comment>
<keyword evidence="5" id="KW-1185">Reference proteome</keyword>
<dbReference type="Proteomes" id="UP000305109">
    <property type="component" value="Unassembled WGS sequence"/>
</dbReference>
<feature type="domain" description="SCP" evidence="3">
    <location>
        <begin position="78"/>
        <end position="188"/>
    </location>
</feature>
<feature type="compositionally biased region" description="Basic and acidic residues" evidence="1">
    <location>
        <begin position="59"/>
        <end position="69"/>
    </location>
</feature>
<dbReference type="PANTHER" id="PTHR31157:SF1">
    <property type="entry name" value="SCP DOMAIN-CONTAINING PROTEIN"/>
    <property type="match status" value="1"/>
</dbReference>
<name>A0ABY2RM61_9NOCA</name>
<evidence type="ECO:0000256" key="2">
    <source>
        <dbReference type="SAM" id="SignalP"/>
    </source>
</evidence>
<dbReference type="Pfam" id="PF00188">
    <property type="entry name" value="CAP"/>
    <property type="match status" value="1"/>
</dbReference>
<dbReference type="PANTHER" id="PTHR31157">
    <property type="entry name" value="SCP DOMAIN-CONTAINING PROTEIN"/>
    <property type="match status" value="1"/>
</dbReference>
<dbReference type="InterPro" id="IPR014044">
    <property type="entry name" value="CAP_dom"/>
</dbReference>
<sequence length="191" mass="20387">MISAIVVGAALAGPTTASAQESAEAFGSSSSSCSFIQQLGSLFGSSDCEASPRSSTPDRAADQTADRAADQMAADIARLTNEHRRRNGLPPLKFNADMSEVAQSWSGRLAKAGTLSHNPAYSKEIPQGWRVASENVLQNWKQASADQLVKQWINSPGHNANMLNPDITDIGVGYYVGPDGRAWATQNFARY</sequence>
<feature type="region of interest" description="Disordered" evidence="1">
    <location>
        <begin position="46"/>
        <end position="70"/>
    </location>
</feature>
<proteinExistence type="predicted"/>
<dbReference type="CDD" id="cd05379">
    <property type="entry name" value="CAP_bacterial"/>
    <property type="match status" value="1"/>
</dbReference>
<evidence type="ECO:0000313" key="4">
    <source>
        <dbReference type="EMBL" id="TJZ77861.1"/>
    </source>
</evidence>
<keyword evidence="2" id="KW-0732">Signal</keyword>
<accession>A0ABY2RM61</accession>
<gene>
    <name evidence="4" type="ORF">FCG67_12410</name>
</gene>
<feature type="chain" id="PRO_5045699740" evidence="2">
    <location>
        <begin position="20"/>
        <end position="191"/>
    </location>
</feature>
<dbReference type="EMBL" id="SUMD01000005">
    <property type="protein sequence ID" value="TJZ77861.1"/>
    <property type="molecule type" value="Genomic_DNA"/>
</dbReference>
<reference evidence="4 5" key="1">
    <citation type="submission" date="2019-04" db="EMBL/GenBank/DDBJ databases">
        <title>Rhodococcus oryzae sp. nov., a novel actinomycete isolated from rhizosphere soil of rice (Oryza sativa L.).</title>
        <authorList>
            <person name="Li C."/>
        </authorList>
    </citation>
    <scope>NUCLEOTIDE SEQUENCE [LARGE SCALE GENOMIC DNA]</scope>
    <source>
        <strain evidence="4 5">NEAU-CX67</strain>
    </source>
</reference>
<organism evidence="4 5">
    <name type="scientific">Rhodococcus oryzae</name>
    <dbReference type="NCBI Taxonomy" id="2571143"/>
    <lineage>
        <taxon>Bacteria</taxon>
        <taxon>Bacillati</taxon>
        <taxon>Actinomycetota</taxon>
        <taxon>Actinomycetes</taxon>
        <taxon>Mycobacteriales</taxon>
        <taxon>Nocardiaceae</taxon>
        <taxon>Rhodococcus</taxon>
    </lineage>
</organism>
<evidence type="ECO:0000256" key="1">
    <source>
        <dbReference type="SAM" id="MobiDB-lite"/>
    </source>
</evidence>
<evidence type="ECO:0000313" key="5">
    <source>
        <dbReference type="Proteomes" id="UP000305109"/>
    </source>
</evidence>
<dbReference type="SUPFAM" id="SSF55797">
    <property type="entry name" value="PR-1-like"/>
    <property type="match status" value="1"/>
</dbReference>
<feature type="signal peptide" evidence="2">
    <location>
        <begin position="1"/>
        <end position="19"/>
    </location>
</feature>
<dbReference type="RefSeq" id="WP_136910092.1">
    <property type="nucleotide sequence ID" value="NZ_SUMD01000005.1"/>
</dbReference>
<dbReference type="Gene3D" id="3.40.33.10">
    <property type="entry name" value="CAP"/>
    <property type="match status" value="1"/>
</dbReference>
<protein>
    <submittedName>
        <fullName evidence="4">CAP domain-containing protein</fullName>
    </submittedName>
</protein>